<organism evidence="3">
    <name type="scientific">uncultured Caudovirales phage</name>
    <dbReference type="NCBI Taxonomy" id="2100421"/>
    <lineage>
        <taxon>Viruses</taxon>
        <taxon>Duplodnaviria</taxon>
        <taxon>Heunggongvirae</taxon>
        <taxon>Uroviricota</taxon>
        <taxon>Caudoviricetes</taxon>
        <taxon>Peduoviridae</taxon>
        <taxon>Maltschvirus</taxon>
        <taxon>Maltschvirus maltsch</taxon>
    </lineage>
</organism>
<dbReference type="EMBL" id="LR797472">
    <property type="protein sequence ID" value="CAB4218236.1"/>
    <property type="molecule type" value="Genomic_DNA"/>
</dbReference>
<dbReference type="EMBL" id="LR797039">
    <property type="protein sequence ID" value="CAB4183015.1"/>
    <property type="molecule type" value="Genomic_DNA"/>
</dbReference>
<evidence type="ECO:0000313" key="8">
    <source>
        <dbReference type="EMBL" id="CAB4212318.1"/>
    </source>
</evidence>
<evidence type="ECO:0000313" key="4">
    <source>
        <dbReference type="EMBL" id="CAB4177186.1"/>
    </source>
</evidence>
<dbReference type="EMBL" id="LR796946">
    <property type="protein sequence ID" value="CAB4177186.1"/>
    <property type="molecule type" value="Genomic_DNA"/>
</dbReference>
<accession>A0A6J5PHK3</accession>
<feature type="compositionally biased region" description="Polar residues" evidence="1">
    <location>
        <begin position="67"/>
        <end position="87"/>
    </location>
</feature>
<sequence>MGATTETVKGSGMPNDVAGLRQQTIQGLMSGQQAPNMQPMYSGGSFQPSALSRAQASMFAGSRAAGQAQNPGGMQQFSGQPQNSNGLDQRAIAANPAGYQSWLSAGRAAGQLDANGNYSPSGGSRTLNMSNGLSIDANPFQGLLPSTANPNTNSGQGNLNSSFFGPWKGMGYTQNSDGTWNPPGSSQGFNQQNNLQYADSQGNPVYPTNNIFEQLINGPGQSTIAGLPTYDVANVNDIGNMGNATQNQAGQMGIATVDPRGTQYQSQNMGQYGNMTAAQIGEDPRMAAAFAQLMQNNGQFSAPQIDSVTGMSHSIDQIANPNSAFFQNIQGTYNKQADQNQALALAQAKEQSGNLVGSSYANAMGNTVNRSIADRNAQFSNLITNLAGQESGRQTQMAGLEANRNNASAQLAMQAILSGRKDLMDIATTLNQRNTAQAGFNQQANLTNTSNSFNAAQNNAQWANNAASQNASTTNQQRLANAGYEQQSNQGSYNAQQDVNKNNAAFLQQAIAAAYNQRGAAALQDANATNTANTNYFNAGATRNNNQANLDQARWLAQYNGALGQSGNNANRWSQLLGQFGNTGVGPDQVVSKDGAGAMLGELMKSLPAILAMFA</sequence>
<evidence type="ECO:0000313" key="6">
    <source>
        <dbReference type="EMBL" id="CAB4187606.1"/>
    </source>
</evidence>
<evidence type="ECO:0000313" key="9">
    <source>
        <dbReference type="EMBL" id="CAB4218236.1"/>
    </source>
</evidence>
<name>A0A6J5PHK3_9CAUD</name>
<protein>
    <submittedName>
        <fullName evidence="3">Uncharacterized protein</fullName>
    </submittedName>
</protein>
<dbReference type="EMBL" id="LR796865">
    <property type="protein sequence ID" value="CAB4171299.1"/>
    <property type="molecule type" value="Genomic_DNA"/>
</dbReference>
<dbReference type="EMBL" id="LR797109">
    <property type="protein sequence ID" value="CAB4187606.1"/>
    <property type="molecule type" value="Genomic_DNA"/>
</dbReference>
<dbReference type="EMBL" id="LR796772">
    <property type="protein sequence ID" value="CAB4164968.1"/>
    <property type="molecule type" value="Genomic_DNA"/>
</dbReference>
<evidence type="ECO:0000313" key="3">
    <source>
        <dbReference type="EMBL" id="CAB4171299.1"/>
    </source>
</evidence>
<evidence type="ECO:0000313" key="5">
    <source>
        <dbReference type="EMBL" id="CAB4183015.1"/>
    </source>
</evidence>
<evidence type="ECO:0000313" key="2">
    <source>
        <dbReference type="EMBL" id="CAB4164968.1"/>
    </source>
</evidence>
<evidence type="ECO:0000313" key="7">
    <source>
        <dbReference type="EMBL" id="CAB4199127.1"/>
    </source>
</evidence>
<evidence type="ECO:0000256" key="1">
    <source>
        <dbReference type="SAM" id="MobiDB-lite"/>
    </source>
</evidence>
<proteinExistence type="predicted"/>
<evidence type="ECO:0000313" key="10">
    <source>
        <dbReference type="EMBL" id="CAB5238417.1"/>
    </source>
</evidence>
<feature type="region of interest" description="Disordered" evidence="1">
    <location>
        <begin position="64"/>
        <end position="87"/>
    </location>
</feature>
<dbReference type="EMBL" id="LR798452">
    <property type="protein sequence ID" value="CAB5238417.1"/>
    <property type="molecule type" value="Genomic_DNA"/>
</dbReference>
<reference evidence="3" key="1">
    <citation type="submission" date="2020-05" db="EMBL/GenBank/DDBJ databases">
        <authorList>
            <person name="Chiriac C."/>
            <person name="Salcher M."/>
            <person name="Ghai R."/>
            <person name="Kavagutti S V."/>
        </authorList>
    </citation>
    <scope>NUCLEOTIDE SEQUENCE</scope>
</reference>
<dbReference type="EMBL" id="LR797383">
    <property type="protein sequence ID" value="CAB4212318.1"/>
    <property type="molecule type" value="Genomic_DNA"/>
</dbReference>
<dbReference type="EMBL" id="LR797286">
    <property type="protein sequence ID" value="CAB4199127.1"/>
    <property type="molecule type" value="Genomic_DNA"/>
</dbReference>
<gene>
    <name evidence="4" type="ORF">UFOVP1000_3</name>
    <name evidence="5" type="ORF">UFOVP1092_31</name>
    <name evidence="6" type="ORF">UFOVP1152_35</name>
    <name evidence="7" type="ORF">UFOVP1337_20</name>
    <name evidence="8" type="ORF">UFOVP1446_3</name>
    <name evidence="10" type="ORF">UFOVP1537_39</name>
    <name evidence="9" type="ORF">UFOVP1598_17</name>
    <name evidence="2" type="ORF">UFOVP825_4</name>
    <name evidence="3" type="ORF">UFOVP915_39</name>
</gene>